<comment type="caution">
    <text evidence="2">The sequence shown here is derived from an EMBL/GenBank/DDBJ whole genome shotgun (WGS) entry which is preliminary data.</text>
</comment>
<organism evidence="2 3">
    <name type="scientific">Portunus trituberculatus</name>
    <name type="common">Swimming crab</name>
    <name type="synonym">Neptunus trituberculatus</name>
    <dbReference type="NCBI Taxonomy" id="210409"/>
    <lineage>
        <taxon>Eukaryota</taxon>
        <taxon>Metazoa</taxon>
        <taxon>Ecdysozoa</taxon>
        <taxon>Arthropoda</taxon>
        <taxon>Crustacea</taxon>
        <taxon>Multicrustacea</taxon>
        <taxon>Malacostraca</taxon>
        <taxon>Eumalacostraca</taxon>
        <taxon>Eucarida</taxon>
        <taxon>Decapoda</taxon>
        <taxon>Pleocyemata</taxon>
        <taxon>Brachyura</taxon>
        <taxon>Eubrachyura</taxon>
        <taxon>Portunoidea</taxon>
        <taxon>Portunidae</taxon>
        <taxon>Portuninae</taxon>
        <taxon>Portunus</taxon>
    </lineage>
</organism>
<gene>
    <name evidence="2" type="ORF">E2C01_032225</name>
</gene>
<keyword evidence="3" id="KW-1185">Reference proteome</keyword>
<feature type="region of interest" description="Disordered" evidence="1">
    <location>
        <begin position="1"/>
        <end position="44"/>
    </location>
</feature>
<accession>A0A5B7F0S8</accession>
<evidence type="ECO:0000313" key="3">
    <source>
        <dbReference type="Proteomes" id="UP000324222"/>
    </source>
</evidence>
<evidence type="ECO:0000313" key="2">
    <source>
        <dbReference type="EMBL" id="MPC38713.1"/>
    </source>
</evidence>
<sequence>MTYTFPPHRGGGSHNGEGVGGGGGGGGSTGGGRGGKGPDEEELGAFWELLDTEIRPVKPLPACPESQKIFNEHKESSEESSAWLVKERGSERDRVE</sequence>
<evidence type="ECO:0000256" key="1">
    <source>
        <dbReference type="SAM" id="MobiDB-lite"/>
    </source>
</evidence>
<feature type="compositionally biased region" description="Gly residues" evidence="1">
    <location>
        <begin position="9"/>
        <end position="35"/>
    </location>
</feature>
<feature type="region of interest" description="Disordered" evidence="1">
    <location>
        <begin position="58"/>
        <end position="96"/>
    </location>
</feature>
<dbReference type="EMBL" id="VSRR010004149">
    <property type="protein sequence ID" value="MPC38713.1"/>
    <property type="molecule type" value="Genomic_DNA"/>
</dbReference>
<name>A0A5B7F0S8_PORTR</name>
<proteinExistence type="predicted"/>
<protein>
    <submittedName>
        <fullName evidence="2">Uncharacterized protein</fullName>
    </submittedName>
</protein>
<dbReference type="AlphaFoldDB" id="A0A5B7F0S8"/>
<reference evidence="2 3" key="1">
    <citation type="submission" date="2019-05" db="EMBL/GenBank/DDBJ databases">
        <title>Another draft genome of Portunus trituberculatus and its Hox gene families provides insights of decapod evolution.</title>
        <authorList>
            <person name="Jeong J.-H."/>
            <person name="Song I."/>
            <person name="Kim S."/>
            <person name="Choi T."/>
            <person name="Kim D."/>
            <person name="Ryu S."/>
            <person name="Kim W."/>
        </authorList>
    </citation>
    <scope>NUCLEOTIDE SEQUENCE [LARGE SCALE GENOMIC DNA]</scope>
    <source>
        <tissue evidence="2">Muscle</tissue>
    </source>
</reference>
<feature type="compositionally biased region" description="Basic and acidic residues" evidence="1">
    <location>
        <begin position="85"/>
        <end position="96"/>
    </location>
</feature>
<dbReference type="Proteomes" id="UP000324222">
    <property type="component" value="Unassembled WGS sequence"/>
</dbReference>